<keyword evidence="1 4" id="KW-0808">Transferase</keyword>
<dbReference type="SUPFAM" id="SSF55729">
    <property type="entry name" value="Acyl-CoA N-acyltransferases (Nat)"/>
    <property type="match status" value="1"/>
</dbReference>
<evidence type="ECO:0000313" key="4">
    <source>
        <dbReference type="EMBL" id="WCL52671.1"/>
    </source>
</evidence>
<dbReference type="InterPro" id="IPR016181">
    <property type="entry name" value="Acyl_CoA_acyltransferase"/>
</dbReference>
<protein>
    <submittedName>
        <fullName evidence="4">GNAT family N-acetyltransferase</fullName>
        <ecNumber evidence="4">2.3.1.-</ecNumber>
    </submittedName>
</protein>
<organism evidence="4 5">
    <name type="scientific">Gimibacter soli</name>
    <dbReference type="NCBI Taxonomy" id="3024400"/>
    <lineage>
        <taxon>Bacteria</taxon>
        <taxon>Pseudomonadati</taxon>
        <taxon>Pseudomonadota</taxon>
        <taxon>Alphaproteobacteria</taxon>
        <taxon>Kordiimonadales</taxon>
        <taxon>Temperatibacteraceae</taxon>
        <taxon>Gimibacter</taxon>
    </lineage>
</organism>
<accession>A0AAE9XPI3</accession>
<evidence type="ECO:0000313" key="5">
    <source>
        <dbReference type="Proteomes" id="UP001217500"/>
    </source>
</evidence>
<dbReference type="RefSeq" id="WP_289501990.1">
    <property type="nucleotide sequence ID" value="NZ_CP116805.1"/>
</dbReference>
<proteinExistence type="predicted"/>
<dbReference type="AlphaFoldDB" id="A0AAE9XPI3"/>
<dbReference type="PROSITE" id="PS51186">
    <property type="entry name" value="GNAT"/>
    <property type="match status" value="1"/>
</dbReference>
<dbReference type="InterPro" id="IPR000182">
    <property type="entry name" value="GNAT_dom"/>
</dbReference>
<dbReference type="GO" id="GO:0016747">
    <property type="term" value="F:acyltransferase activity, transferring groups other than amino-acyl groups"/>
    <property type="evidence" value="ECO:0007669"/>
    <property type="project" value="InterPro"/>
</dbReference>
<dbReference type="PANTHER" id="PTHR43800:SF1">
    <property type="entry name" value="PEPTIDYL-LYSINE N-ACETYLTRANSFERASE YJAB"/>
    <property type="match status" value="1"/>
</dbReference>
<dbReference type="CDD" id="cd04301">
    <property type="entry name" value="NAT_SF"/>
    <property type="match status" value="1"/>
</dbReference>
<evidence type="ECO:0000256" key="2">
    <source>
        <dbReference type="ARBA" id="ARBA00023315"/>
    </source>
</evidence>
<dbReference type="Gene3D" id="3.40.630.30">
    <property type="match status" value="1"/>
</dbReference>
<gene>
    <name evidence="4" type="ORF">PH603_08985</name>
</gene>
<dbReference type="PANTHER" id="PTHR43800">
    <property type="entry name" value="PEPTIDYL-LYSINE N-ACETYLTRANSFERASE YJAB"/>
    <property type="match status" value="1"/>
</dbReference>
<dbReference type="EMBL" id="CP116805">
    <property type="protein sequence ID" value="WCL52671.1"/>
    <property type="molecule type" value="Genomic_DNA"/>
</dbReference>
<name>A0AAE9XPI3_9PROT</name>
<keyword evidence="5" id="KW-1185">Reference proteome</keyword>
<reference evidence="4" key="1">
    <citation type="submission" date="2023-01" db="EMBL/GenBank/DDBJ databases">
        <title>The genome sequence of Kordiimonadaceae bacterium 6D33.</title>
        <authorList>
            <person name="Liu Y."/>
        </authorList>
    </citation>
    <scope>NUCLEOTIDE SEQUENCE</scope>
    <source>
        <strain evidence="4">6D33</strain>
    </source>
</reference>
<dbReference type="KEGG" id="gso:PH603_08985"/>
<keyword evidence="2 4" id="KW-0012">Acyltransferase</keyword>
<sequence length="143" mass="15823">MIIRLYRSADIEGVLAAWERASRLAHPFLTEAFLDAERERIPNLYIPNTDVWVAEVDGAVVGFIALAGNEVGAIFLDPACHGQGIGKALMDQAASLHATLEVEVFEANSVGRAFYDRYGFKFLERKKHGETGNMLLRLAYQPA</sequence>
<dbReference type="Pfam" id="PF13508">
    <property type="entry name" value="Acetyltransf_7"/>
    <property type="match status" value="1"/>
</dbReference>
<feature type="domain" description="N-acetyltransferase" evidence="3">
    <location>
        <begin position="1"/>
        <end position="139"/>
    </location>
</feature>
<evidence type="ECO:0000259" key="3">
    <source>
        <dbReference type="PROSITE" id="PS51186"/>
    </source>
</evidence>
<evidence type="ECO:0000256" key="1">
    <source>
        <dbReference type="ARBA" id="ARBA00022679"/>
    </source>
</evidence>
<dbReference type="EC" id="2.3.1.-" evidence="4"/>
<dbReference type="Proteomes" id="UP001217500">
    <property type="component" value="Chromosome"/>
</dbReference>